<dbReference type="InterPro" id="IPR025965">
    <property type="entry name" value="FlgD/Vpr_Ig-like"/>
</dbReference>
<dbReference type="Pfam" id="PF13860">
    <property type="entry name" value="FlgD_ig"/>
    <property type="match status" value="1"/>
</dbReference>
<keyword evidence="3 5" id="KW-1005">Bacterial flagellum biogenesis</keyword>
<sequence length="225" mass="24006">MNTTNSVGDSSFDYSALNKKADSKTSAMADQQETFLKLLVKQLQSQDPMNPMDNAQMTSQIAQINTVTGIEKLNEAMTNLLSAYGSSQSMQAAALIGKQVMAPQSSFEFDPEKKLEAGVTVPSDVSQVAVAIINKDGKVVDEMSGSVKPGEFLPFEWDGSLSDGTKAEAGTYYIVAKGINGEGKEVALTVNGWQQVKSVEFAKDGVQVNLASGSKVGFDTIQQVM</sequence>
<dbReference type="RefSeq" id="WP_018747620.1">
    <property type="nucleotide sequence ID" value="NZ_BSOZ01000016.1"/>
</dbReference>
<evidence type="ECO:0000256" key="1">
    <source>
        <dbReference type="ARBA" id="ARBA00010577"/>
    </source>
</evidence>
<dbReference type="Proteomes" id="UP001156836">
    <property type="component" value="Unassembled WGS sequence"/>
</dbReference>
<evidence type="ECO:0000259" key="7">
    <source>
        <dbReference type="Pfam" id="PF13861"/>
    </source>
</evidence>
<dbReference type="Pfam" id="PF13861">
    <property type="entry name" value="FLgD_tudor"/>
    <property type="match status" value="1"/>
</dbReference>
<name>A0ABQ6BRN9_9NEIS</name>
<evidence type="ECO:0000256" key="4">
    <source>
        <dbReference type="ARBA" id="ARBA00024746"/>
    </source>
</evidence>
<evidence type="ECO:0000313" key="8">
    <source>
        <dbReference type="EMBL" id="GLS04334.1"/>
    </source>
</evidence>
<comment type="function">
    <text evidence="4 5">Required for flagellar hook formation. May act as a scaffolding protein.</text>
</comment>
<evidence type="ECO:0000313" key="9">
    <source>
        <dbReference type="Proteomes" id="UP001156836"/>
    </source>
</evidence>
<protein>
    <recommendedName>
        <fullName evidence="2 5">Basal-body rod modification protein FlgD</fullName>
    </recommendedName>
</protein>
<evidence type="ECO:0000256" key="3">
    <source>
        <dbReference type="ARBA" id="ARBA00022795"/>
    </source>
</evidence>
<keyword evidence="9" id="KW-1185">Reference proteome</keyword>
<dbReference type="InterPro" id="IPR005648">
    <property type="entry name" value="FlgD"/>
</dbReference>
<organism evidence="8 9">
    <name type="scientific">Chitiniphilus shinanonensis</name>
    <dbReference type="NCBI Taxonomy" id="553088"/>
    <lineage>
        <taxon>Bacteria</taxon>
        <taxon>Pseudomonadati</taxon>
        <taxon>Pseudomonadota</taxon>
        <taxon>Betaproteobacteria</taxon>
        <taxon>Neisseriales</taxon>
        <taxon>Chitinibacteraceae</taxon>
        <taxon>Chitiniphilus</taxon>
    </lineage>
</organism>
<reference evidence="9" key="1">
    <citation type="journal article" date="2019" name="Int. J. Syst. Evol. Microbiol.">
        <title>The Global Catalogue of Microorganisms (GCM) 10K type strain sequencing project: providing services to taxonomists for standard genome sequencing and annotation.</title>
        <authorList>
            <consortium name="The Broad Institute Genomics Platform"/>
            <consortium name="The Broad Institute Genome Sequencing Center for Infectious Disease"/>
            <person name="Wu L."/>
            <person name="Ma J."/>
        </authorList>
    </citation>
    <scope>NUCLEOTIDE SEQUENCE [LARGE SCALE GENOMIC DNA]</scope>
    <source>
        <strain evidence="9">NBRC 104970</strain>
    </source>
</reference>
<accession>A0ABQ6BRN9</accession>
<evidence type="ECO:0000259" key="6">
    <source>
        <dbReference type="Pfam" id="PF13860"/>
    </source>
</evidence>
<dbReference type="EMBL" id="BSOZ01000016">
    <property type="protein sequence ID" value="GLS04334.1"/>
    <property type="molecule type" value="Genomic_DNA"/>
</dbReference>
<dbReference type="Gene3D" id="2.60.40.4070">
    <property type="match status" value="1"/>
</dbReference>
<gene>
    <name evidence="8" type="ORF">GCM10007860_14810</name>
</gene>
<comment type="caution">
    <text evidence="8">The sequence shown here is derived from an EMBL/GenBank/DDBJ whole genome shotgun (WGS) entry which is preliminary data.</text>
</comment>
<proteinExistence type="inferred from homology"/>
<dbReference type="InterPro" id="IPR025963">
    <property type="entry name" value="FLgD_Tudor"/>
</dbReference>
<comment type="similarity">
    <text evidence="1 5">Belongs to the FlgD family.</text>
</comment>
<dbReference type="Pfam" id="PF03963">
    <property type="entry name" value="FlgD"/>
    <property type="match status" value="1"/>
</dbReference>
<feature type="domain" description="FlgD Tudor-like" evidence="7">
    <location>
        <begin position="87"/>
        <end position="222"/>
    </location>
</feature>
<dbReference type="Gene3D" id="2.30.30.910">
    <property type="match status" value="1"/>
</dbReference>
<evidence type="ECO:0000256" key="5">
    <source>
        <dbReference type="RuleBase" id="RU362076"/>
    </source>
</evidence>
<feature type="domain" description="FlgD/Vpr Ig-like" evidence="6">
    <location>
        <begin position="109"/>
        <end position="181"/>
    </location>
</feature>
<evidence type="ECO:0000256" key="2">
    <source>
        <dbReference type="ARBA" id="ARBA00016013"/>
    </source>
</evidence>